<evidence type="ECO:0000256" key="11">
    <source>
        <dbReference type="ARBA" id="ARBA00023136"/>
    </source>
</evidence>
<organism evidence="19 20">
    <name type="scientific">Ramlibacter monticola</name>
    <dbReference type="NCBI Taxonomy" id="1926872"/>
    <lineage>
        <taxon>Bacteria</taxon>
        <taxon>Pseudomonadati</taxon>
        <taxon>Pseudomonadota</taxon>
        <taxon>Betaproteobacteria</taxon>
        <taxon>Burkholderiales</taxon>
        <taxon>Comamonadaceae</taxon>
        <taxon>Ramlibacter</taxon>
    </lineage>
</organism>
<dbReference type="PANTHER" id="PTHR32552">
    <property type="entry name" value="FERRICHROME IRON RECEPTOR-RELATED"/>
    <property type="match status" value="1"/>
</dbReference>
<evidence type="ECO:0000256" key="5">
    <source>
        <dbReference type="ARBA" id="ARBA00022496"/>
    </source>
</evidence>
<dbReference type="Pfam" id="PF00593">
    <property type="entry name" value="TonB_dep_Rec_b-barrel"/>
    <property type="match status" value="1"/>
</dbReference>
<dbReference type="Proteomes" id="UP000599109">
    <property type="component" value="Unassembled WGS sequence"/>
</dbReference>
<protein>
    <submittedName>
        <fullName evidence="19">TonB-dependent siderophore receptor</fullName>
    </submittedName>
</protein>
<evidence type="ECO:0000256" key="1">
    <source>
        <dbReference type="ARBA" id="ARBA00004571"/>
    </source>
</evidence>
<keyword evidence="11 14" id="KW-0472">Membrane</keyword>
<keyword evidence="7 16" id="KW-0732">Signal</keyword>
<evidence type="ECO:0000256" key="13">
    <source>
        <dbReference type="ARBA" id="ARBA00023237"/>
    </source>
</evidence>
<dbReference type="NCBIfam" id="TIGR01783">
    <property type="entry name" value="TonB-siderophor"/>
    <property type="match status" value="1"/>
</dbReference>
<dbReference type="FunFam" id="2.170.130.10:FF:000001">
    <property type="entry name" value="Catecholate siderophore TonB-dependent receptor"/>
    <property type="match status" value="1"/>
</dbReference>
<name>A0A937CPI5_9BURK</name>
<keyword evidence="5" id="KW-0410">Iron transport</keyword>
<dbReference type="GO" id="GO:0038023">
    <property type="term" value="F:signaling receptor activity"/>
    <property type="evidence" value="ECO:0007669"/>
    <property type="project" value="InterPro"/>
</dbReference>
<keyword evidence="12 19" id="KW-0675">Receptor</keyword>
<evidence type="ECO:0000256" key="6">
    <source>
        <dbReference type="ARBA" id="ARBA00022692"/>
    </source>
</evidence>
<comment type="similarity">
    <text evidence="2 14 15">Belongs to the TonB-dependent receptor family.</text>
</comment>
<keyword evidence="6 14" id="KW-0812">Transmembrane</keyword>
<evidence type="ECO:0000256" key="4">
    <source>
        <dbReference type="ARBA" id="ARBA00022452"/>
    </source>
</evidence>
<evidence type="ECO:0000256" key="15">
    <source>
        <dbReference type="RuleBase" id="RU003357"/>
    </source>
</evidence>
<dbReference type="InterPro" id="IPR000531">
    <property type="entry name" value="Beta-barrel_TonB"/>
</dbReference>
<dbReference type="InterPro" id="IPR039426">
    <property type="entry name" value="TonB-dep_rcpt-like"/>
</dbReference>
<feature type="chain" id="PRO_5038105729" evidence="16">
    <location>
        <begin position="25"/>
        <end position="709"/>
    </location>
</feature>
<dbReference type="Gene3D" id="2.40.170.20">
    <property type="entry name" value="TonB-dependent receptor, beta-barrel domain"/>
    <property type="match status" value="1"/>
</dbReference>
<evidence type="ECO:0000256" key="12">
    <source>
        <dbReference type="ARBA" id="ARBA00023170"/>
    </source>
</evidence>
<keyword evidence="4 14" id="KW-1134">Transmembrane beta strand</keyword>
<feature type="domain" description="TonB-dependent receptor plug" evidence="18">
    <location>
        <begin position="62"/>
        <end position="158"/>
    </location>
</feature>
<dbReference type="InterPro" id="IPR037066">
    <property type="entry name" value="Plug_dom_sf"/>
</dbReference>
<dbReference type="InterPro" id="IPR036942">
    <property type="entry name" value="Beta-barrel_TonB_sf"/>
</dbReference>
<dbReference type="SUPFAM" id="SSF56935">
    <property type="entry name" value="Porins"/>
    <property type="match status" value="1"/>
</dbReference>
<keyword evidence="20" id="KW-1185">Reference proteome</keyword>
<dbReference type="GO" id="GO:0015891">
    <property type="term" value="P:siderophore transport"/>
    <property type="evidence" value="ECO:0007669"/>
    <property type="project" value="InterPro"/>
</dbReference>
<reference evidence="19 20" key="1">
    <citation type="journal article" date="2017" name="Int. J. Syst. Evol. Microbiol.">
        <title>Ramlibacter monticola sp. nov., isolated from forest soil.</title>
        <authorList>
            <person name="Chaudhary D.K."/>
            <person name="Kim J."/>
        </authorList>
    </citation>
    <scope>NUCLEOTIDE SEQUENCE [LARGE SCALE GENOMIC DNA]</scope>
    <source>
        <strain evidence="19 20">KACC 19175</strain>
    </source>
</reference>
<proteinExistence type="inferred from homology"/>
<feature type="domain" description="TonB-dependent receptor-like beta-barrel" evidence="17">
    <location>
        <begin position="235"/>
        <end position="678"/>
    </location>
</feature>
<keyword evidence="10 15" id="KW-0798">TonB box</keyword>
<evidence type="ECO:0000256" key="9">
    <source>
        <dbReference type="ARBA" id="ARBA00023065"/>
    </source>
</evidence>
<dbReference type="CDD" id="cd01347">
    <property type="entry name" value="ligand_gated_channel"/>
    <property type="match status" value="1"/>
</dbReference>
<comment type="caution">
    <text evidence="19">The sequence shown here is derived from an EMBL/GenBank/DDBJ whole genome shotgun (WGS) entry which is preliminary data.</text>
</comment>
<accession>A0A937CPI5</accession>
<evidence type="ECO:0000259" key="18">
    <source>
        <dbReference type="Pfam" id="PF07715"/>
    </source>
</evidence>
<keyword evidence="3 14" id="KW-0813">Transport</keyword>
<feature type="signal peptide" evidence="16">
    <location>
        <begin position="1"/>
        <end position="24"/>
    </location>
</feature>
<dbReference type="InterPro" id="IPR010105">
    <property type="entry name" value="TonB_sidphr_rcpt"/>
</dbReference>
<sequence>MVRAFRLQPSVLAVLAAIHTGAFAETTLREVDVHAQAERADGPVQGYRANRSSTFTKTDTPLKEVPASITVIPADVMKDQAMQNMGDVLRYVPGATLHQGEGNRDQVVLRGNSTTADFYVDGVRDDAQVFRDLYNLERVEVLKGPGGMIFGRGGSGGVVNRVTKKPVFGRVAEANLTAGSYGQVRGTVDLGNKASDTVAWRLNAMAEHSNSFRHDVDLRRAAINPVVTVTPGPATAVTFGYEHAEDERTADRGIPSQNGLPFATGRGTFFGNAQQSNAVSMVDALTAVLDQDLGGGVQLRNSFRAARYDKFYQNVFPGSAVNAAGTMSINAYNNANDRTNIFNQTDLTTKLKAGGMEHAILAGMELGHQDSRSERRSGLFGSAVGSIGGIPASNPIATATGFDFRGTDANNRVRSDIFALYAQDQIALTPQWKLLAGLRYDVFKVDFDDRRTTVPPTDLERTDREFSPRLGVIWTPDARSTYYASYSYAFLPSGEQLSLATGTVDLEPEKSTNYEIGARWDLLPGLTLSAALFRLDKDGVRSKDPAGSGLFIKTGLQRTQGVELGLAGEVTPRWQMYGGYAHLDAKVEKALNTGSDPNAAAIPAGRRVALVPRNMFSLWNRFDAGAGWAFGLGLVHQGESFAAISNAVTLPSFSRADGAVYYTFAGGRTRVALNLENLTDRKYFPTADGDNNISVGAPRTARVTLTSTF</sequence>
<evidence type="ECO:0000256" key="2">
    <source>
        <dbReference type="ARBA" id="ARBA00009810"/>
    </source>
</evidence>
<dbReference type="AlphaFoldDB" id="A0A937CPI5"/>
<evidence type="ECO:0000256" key="16">
    <source>
        <dbReference type="SAM" id="SignalP"/>
    </source>
</evidence>
<dbReference type="GO" id="GO:0015344">
    <property type="term" value="F:siderophore uptake transmembrane transporter activity"/>
    <property type="evidence" value="ECO:0007669"/>
    <property type="project" value="TreeGrafter"/>
</dbReference>
<dbReference type="Pfam" id="PF07715">
    <property type="entry name" value="Plug"/>
    <property type="match status" value="1"/>
</dbReference>
<comment type="subcellular location">
    <subcellularLocation>
        <location evidence="1 14">Cell outer membrane</location>
        <topology evidence="1 14">Multi-pass membrane protein</topology>
    </subcellularLocation>
</comment>
<dbReference type="EMBL" id="JAEQNE010000001">
    <property type="protein sequence ID" value="MBL0389865.1"/>
    <property type="molecule type" value="Genomic_DNA"/>
</dbReference>
<evidence type="ECO:0000256" key="3">
    <source>
        <dbReference type="ARBA" id="ARBA00022448"/>
    </source>
</evidence>
<evidence type="ECO:0000259" key="17">
    <source>
        <dbReference type="Pfam" id="PF00593"/>
    </source>
</evidence>
<evidence type="ECO:0000256" key="8">
    <source>
        <dbReference type="ARBA" id="ARBA00023004"/>
    </source>
</evidence>
<keyword evidence="8" id="KW-0408">Iron</keyword>
<dbReference type="PANTHER" id="PTHR32552:SF68">
    <property type="entry name" value="FERRICHROME OUTER MEMBRANE TRANSPORTER_PHAGE RECEPTOR"/>
    <property type="match status" value="1"/>
</dbReference>
<evidence type="ECO:0000256" key="10">
    <source>
        <dbReference type="ARBA" id="ARBA00023077"/>
    </source>
</evidence>
<dbReference type="InterPro" id="IPR012910">
    <property type="entry name" value="Plug_dom"/>
</dbReference>
<evidence type="ECO:0000313" key="20">
    <source>
        <dbReference type="Proteomes" id="UP000599109"/>
    </source>
</evidence>
<dbReference type="PROSITE" id="PS52016">
    <property type="entry name" value="TONB_DEPENDENT_REC_3"/>
    <property type="match status" value="1"/>
</dbReference>
<evidence type="ECO:0000256" key="14">
    <source>
        <dbReference type="PROSITE-ProRule" id="PRU01360"/>
    </source>
</evidence>
<evidence type="ECO:0000313" key="19">
    <source>
        <dbReference type="EMBL" id="MBL0389865.1"/>
    </source>
</evidence>
<evidence type="ECO:0000256" key="7">
    <source>
        <dbReference type="ARBA" id="ARBA00022729"/>
    </source>
</evidence>
<keyword evidence="9" id="KW-0406">Ion transport</keyword>
<keyword evidence="13 14" id="KW-0998">Cell outer membrane</keyword>
<dbReference type="GO" id="GO:0009279">
    <property type="term" value="C:cell outer membrane"/>
    <property type="evidence" value="ECO:0007669"/>
    <property type="project" value="UniProtKB-SubCell"/>
</dbReference>
<dbReference type="Gene3D" id="2.170.130.10">
    <property type="entry name" value="TonB-dependent receptor, plug domain"/>
    <property type="match status" value="1"/>
</dbReference>
<gene>
    <name evidence="19" type="ORF">JJ685_01790</name>
</gene>
<dbReference type="RefSeq" id="WP_201672458.1">
    <property type="nucleotide sequence ID" value="NZ_JAEQNE010000001.1"/>
</dbReference>